<dbReference type="Pfam" id="PF16323">
    <property type="entry name" value="DUF4959"/>
    <property type="match status" value="1"/>
</dbReference>
<dbReference type="Pfam" id="PF17166">
    <property type="entry name" value="DUF5126"/>
    <property type="match status" value="1"/>
</dbReference>
<name>A0ABP8FIU4_9BACT</name>
<dbReference type="PROSITE" id="PS50022">
    <property type="entry name" value="FA58C_3"/>
    <property type="match status" value="1"/>
</dbReference>
<reference evidence="4" key="1">
    <citation type="journal article" date="2019" name="Int. J. Syst. Evol. Microbiol.">
        <title>The Global Catalogue of Microorganisms (GCM) 10K type strain sequencing project: providing services to taxonomists for standard genome sequencing and annotation.</title>
        <authorList>
            <consortium name="The Broad Institute Genomics Platform"/>
            <consortium name="The Broad Institute Genome Sequencing Center for Infectious Disease"/>
            <person name="Wu L."/>
            <person name="Ma J."/>
        </authorList>
    </citation>
    <scope>NUCLEOTIDE SEQUENCE [LARGE SCALE GENOMIC DNA]</scope>
    <source>
        <strain evidence="4">JCM 17664</strain>
    </source>
</reference>
<protein>
    <submittedName>
        <fullName evidence="3">DUF4959 domain-containing protein</fullName>
    </submittedName>
</protein>
<evidence type="ECO:0000256" key="1">
    <source>
        <dbReference type="SAM" id="SignalP"/>
    </source>
</evidence>
<dbReference type="Pfam" id="PF16391">
    <property type="entry name" value="DUF5000"/>
    <property type="match status" value="1"/>
</dbReference>
<feature type="chain" id="PRO_5046734551" evidence="1">
    <location>
        <begin position="18"/>
        <end position="392"/>
    </location>
</feature>
<comment type="caution">
    <text evidence="3">The sequence shown here is derived from an EMBL/GenBank/DDBJ whole genome shotgun (WGS) entry which is preliminary data.</text>
</comment>
<gene>
    <name evidence="3" type="ORF">GCM10023143_09510</name>
</gene>
<dbReference type="SUPFAM" id="SSF49785">
    <property type="entry name" value="Galactose-binding domain-like"/>
    <property type="match status" value="1"/>
</dbReference>
<evidence type="ECO:0000259" key="2">
    <source>
        <dbReference type="PROSITE" id="PS50022"/>
    </source>
</evidence>
<feature type="domain" description="F5/8 type C" evidence="2">
    <location>
        <begin position="204"/>
        <end position="390"/>
    </location>
</feature>
<dbReference type="PROSITE" id="PS51257">
    <property type="entry name" value="PROKAR_LIPOPROTEIN"/>
    <property type="match status" value="1"/>
</dbReference>
<dbReference type="InterPro" id="IPR000421">
    <property type="entry name" value="FA58C"/>
</dbReference>
<dbReference type="InterPro" id="IPR033431">
    <property type="entry name" value="DUF5126"/>
</dbReference>
<dbReference type="InterPro" id="IPR032164">
    <property type="entry name" value="DUF5000"/>
</dbReference>
<keyword evidence="1" id="KW-0732">Signal</keyword>
<dbReference type="Gene3D" id="2.60.120.260">
    <property type="entry name" value="Galactose-binding domain-like"/>
    <property type="match status" value="1"/>
</dbReference>
<dbReference type="InterPro" id="IPR032527">
    <property type="entry name" value="DUF4959"/>
</dbReference>
<dbReference type="RefSeq" id="WP_344976198.1">
    <property type="nucleotide sequence ID" value="NZ_BAABFN010000001.1"/>
</dbReference>
<dbReference type="InterPro" id="IPR008979">
    <property type="entry name" value="Galactose-bd-like_sf"/>
</dbReference>
<feature type="signal peptide" evidence="1">
    <location>
        <begin position="1"/>
        <end position="17"/>
    </location>
</feature>
<sequence>MTMYKYLLFLFLFPVLAGCREEDDPGIFVNDKAPDPVSGVQVRNLPGAALLTYTLPQSKDMLYVKATYSIRKGVEREAKSSYFNNGLLVEGFPDTSGYTVTLYAVSRGEKMSEPVTVTVHPLTPPVQEVFRSLELERTFGGVTVKFRNASEANVVMTVLAEDSTGEMKLADNFYTKMKQGAFAARGFDTTRRRFAVFVKDHWDNHSDTVTAELTPLFEKQLDKSKFKEVHLSQDNWEPNGQKPMSKLWDGIIPTGESHAMFSSKAGEGFPQSFTFDLGVTASLSRFTYYPRSDGSFAYSNVPRLFEIWGSNDPASDGSWESWTKLLDCEMIKPSGSPQGTVTDEDRAYSQAGINYEFPPGTPPFRYIRFKTLEVWSGSNISILELNIYGNDQ</sequence>
<keyword evidence="4" id="KW-1185">Reference proteome</keyword>
<dbReference type="Proteomes" id="UP001501207">
    <property type="component" value="Unassembled WGS sequence"/>
</dbReference>
<evidence type="ECO:0000313" key="4">
    <source>
        <dbReference type="Proteomes" id="UP001501207"/>
    </source>
</evidence>
<evidence type="ECO:0000313" key="3">
    <source>
        <dbReference type="EMBL" id="GAA4304801.1"/>
    </source>
</evidence>
<proteinExistence type="predicted"/>
<organism evidence="3 4">
    <name type="scientific">Compostibacter hankyongensis</name>
    <dbReference type="NCBI Taxonomy" id="1007089"/>
    <lineage>
        <taxon>Bacteria</taxon>
        <taxon>Pseudomonadati</taxon>
        <taxon>Bacteroidota</taxon>
        <taxon>Chitinophagia</taxon>
        <taxon>Chitinophagales</taxon>
        <taxon>Chitinophagaceae</taxon>
        <taxon>Compostibacter</taxon>
    </lineage>
</organism>
<accession>A0ABP8FIU4</accession>
<dbReference type="EMBL" id="BAABFN010000001">
    <property type="protein sequence ID" value="GAA4304801.1"/>
    <property type="molecule type" value="Genomic_DNA"/>
</dbReference>